<organism evidence="1">
    <name type="scientific">marine sediment metagenome</name>
    <dbReference type="NCBI Taxonomy" id="412755"/>
    <lineage>
        <taxon>unclassified sequences</taxon>
        <taxon>metagenomes</taxon>
        <taxon>ecological metagenomes</taxon>
    </lineage>
</organism>
<gene>
    <name evidence="1" type="ORF">S06H3_09198</name>
</gene>
<accession>X1M8J7</accession>
<dbReference type="AlphaFoldDB" id="X1M8J7"/>
<comment type="caution">
    <text evidence="1">The sequence shown here is derived from an EMBL/GenBank/DDBJ whole genome shotgun (WGS) entry which is preliminary data.</text>
</comment>
<proteinExistence type="predicted"/>
<name>X1M8J7_9ZZZZ</name>
<evidence type="ECO:0000313" key="1">
    <source>
        <dbReference type="EMBL" id="GAI14426.1"/>
    </source>
</evidence>
<dbReference type="EMBL" id="BARV01004004">
    <property type="protein sequence ID" value="GAI14426.1"/>
    <property type="molecule type" value="Genomic_DNA"/>
</dbReference>
<reference evidence="1" key="1">
    <citation type="journal article" date="2014" name="Front. Microbiol.">
        <title>High frequency of phylogenetically diverse reductive dehalogenase-homologous genes in deep subseafloor sedimentary metagenomes.</title>
        <authorList>
            <person name="Kawai M."/>
            <person name="Futagami T."/>
            <person name="Toyoda A."/>
            <person name="Takaki Y."/>
            <person name="Nishi S."/>
            <person name="Hori S."/>
            <person name="Arai W."/>
            <person name="Tsubouchi T."/>
            <person name="Morono Y."/>
            <person name="Uchiyama I."/>
            <person name="Ito T."/>
            <person name="Fujiyama A."/>
            <person name="Inagaki F."/>
            <person name="Takami H."/>
        </authorList>
    </citation>
    <scope>NUCLEOTIDE SEQUENCE</scope>
    <source>
        <strain evidence="1">Expedition CK06-06</strain>
    </source>
</reference>
<feature type="non-terminal residue" evidence="1">
    <location>
        <position position="1"/>
    </location>
</feature>
<sequence length="33" mass="3826">FTPSNFLIKYLSKEIDTDNNSQYTDADEQSVEL</sequence>
<protein>
    <submittedName>
        <fullName evidence="1">Uncharacterized protein</fullName>
    </submittedName>
</protein>